<reference evidence="4" key="1">
    <citation type="journal article" date="2023" name="Science">
        <title>Genome structures resolve the early diversification of teleost fishes.</title>
        <authorList>
            <person name="Parey E."/>
            <person name="Louis A."/>
            <person name="Montfort J."/>
            <person name="Bouchez O."/>
            <person name="Roques C."/>
            <person name="Iampietro C."/>
            <person name="Lluch J."/>
            <person name="Castinel A."/>
            <person name="Donnadieu C."/>
            <person name="Desvignes T."/>
            <person name="Floi Bucao C."/>
            <person name="Jouanno E."/>
            <person name="Wen M."/>
            <person name="Mejri S."/>
            <person name="Dirks R."/>
            <person name="Jansen H."/>
            <person name="Henkel C."/>
            <person name="Chen W.J."/>
            <person name="Zahm M."/>
            <person name="Cabau C."/>
            <person name="Klopp C."/>
            <person name="Thompson A.W."/>
            <person name="Robinson-Rechavi M."/>
            <person name="Braasch I."/>
            <person name="Lecointre G."/>
            <person name="Bobe J."/>
            <person name="Postlethwait J.H."/>
            <person name="Berthelot C."/>
            <person name="Roest Crollius H."/>
            <person name="Guiguen Y."/>
        </authorList>
    </citation>
    <scope>NUCLEOTIDE SEQUENCE</scope>
    <source>
        <strain evidence="4">NC1722</strain>
    </source>
</reference>
<dbReference type="SMART" id="SM00155">
    <property type="entry name" value="PLDc"/>
    <property type="match status" value="2"/>
</dbReference>
<sequence>MVRRRSTPLKTPLRRSSRLRNVAVPEYKEESDTDTLEEQPEQGEEFNGQVFATEMSSIPSKPRPETAEASASEPMTNPGYYTVVLKRLKLDEEDSTDGEKEEREKKEDGDKDDPRKAGKQTTSRIPTFQSSSARKRPTGQVAEPIVQPPAKEPLPSHTPADPQRLNPLVIGARPAIRAEAGSHIPCLFSEAAQEVTVQTEIVSRGPTPSKDEQAELEEELIAEEEVLIAEEEVLIAEEEVLIAEEEVRTDSSTQLLPEEKVEAVESGLRSEPEEEEEEQEEENGEEEEEEDGEEEEEEEEEEEQEEEEEAKEENMLPLKEGDGTGENNKGSVFGSELKDKEPSPRESGAGSQSLGGLAGEENMEACVTFGLKEAGFSCKFDTYGGAEEQKSTREDTATGKPLSRRQVLKPDVAKVRLDQPTTPELAVVFSPAESGGGLHLFTTSVDVLVQLELGWLQGLWGAQEPCSSDCSFALVESLPEGLRFRDGSPILPSISNAWVQLLSQANSTVRIAAFYFTLRASDRSALQGEQVFDQLMKLQTRGVKLQIAVNGPQSDPQDTIELNATVPFALTCAPFSSFRCRVREVNLQSVTGGIVHTKLWVVDDKHVYLGSANMDWRSLTQVKEVGVSVGNCSCLARDVARVFEVYWYMGSPEGGFLRPYWPARYSALSSSAHPRRLNLNGVPAHVYLSSAPPQLSGHGRTGDLSAILSVISDAQQFIFISVMDYLPFSRFTKTPRFWPAIDSALRAAACARGVEVNLLVSCWQHSPGSMFIFLESLLALNRHPLSCKIQVKVFEVSSTAEQEKIPFARVNHAKYMVTDRVAYIGTSNWSENYFTQTAGVGLVVNQTGFEVAKGKKTVQSQLQEVFQRDWESEHVKMLSPEHVNRCGTHV</sequence>
<proteinExistence type="inferred from homology"/>
<feature type="compositionally biased region" description="Low complexity" evidence="2">
    <location>
        <begin position="346"/>
        <end position="355"/>
    </location>
</feature>
<dbReference type="InterPro" id="IPR050874">
    <property type="entry name" value="Diverse_PLD-related"/>
</dbReference>
<dbReference type="InterPro" id="IPR032803">
    <property type="entry name" value="PLDc_3"/>
</dbReference>
<dbReference type="Gene3D" id="3.30.870.10">
    <property type="entry name" value="Endonuclease Chain A"/>
    <property type="match status" value="2"/>
</dbReference>
<evidence type="ECO:0000313" key="5">
    <source>
        <dbReference type="Proteomes" id="UP001221898"/>
    </source>
</evidence>
<dbReference type="SUPFAM" id="SSF56024">
    <property type="entry name" value="Phospholipase D/nuclease"/>
    <property type="match status" value="2"/>
</dbReference>
<feature type="compositionally biased region" description="Basic and acidic residues" evidence="2">
    <location>
        <begin position="97"/>
        <end position="116"/>
    </location>
</feature>
<organism evidence="4 5">
    <name type="scientific">Aldrovandia affinis</name>
    <dbReference type="NCBI Taxonomy" id="143900"/>
    <lineage>
        <taxon>Eukaryota</taxon>
        <taxon>Metazoa</taxon>
        <taxon>Chordata</taxon>
        <taxon>Craniata</taxon>
        <taxon>Vertebrata</taxon>
        <taxon>Euteleostomi</taxon>
        <taxon>Actinopterygii</taxon>
        <taxon>Neopterygii</taxon>
        <taxon>Teleostei</taxon>
        <taxon>Notacanthiformes</taxon>
        <taxon>Halosauridae</taxon>
        <taxon>Aldrovandia</taxon>
    </lineage>
</organism>
<feature type="compositionally biased region" description="Basic and acidic residues" evidence="2">
    <location>
        <begin position="257"/>
        <end position="271"/>
    </location>
</feature>
<feature type="compositionally biased region" description="Basic and acidic residues" evidence="2">
    <location>
        <begin position="387"/>
        <end position="397"/>
    </location>
</feature>
<dbReference type="AlphaFoldDB" id="A0AAD7S164"/>
<comment type="caution">
    <text evidence="4">The sequence shown here is derived from an EMBL/GenBank/DDBJ whole genome shotgun (WGS) entry which is preliminary data.</text>
</comment>
<comment type="similarity">
    <text evidence="1">Belongs to the phospholipase D family.</text>
</comment>
<feature type="compositionally biased region" description="Acidic residues" evidence="2">
    <location>
        <begin position="272"/>
        <end position="311"/>
    </location>
</feature>
<feature type="compositionally biased region" description="Polar residues" evidence="2">
    <location>
        <begin position="119"/>
        <end position="132"/>
    </location>
</feature>
<accession>A0AAD7S164</accession>
<dbReference type="EMBL" id="JAINUG010000130">
    <property type="protein sequence ID" value="KAJ8394067.1"/>
    <property type="molecule type" value="Genomic_DNA"/>
</dbReference>
<feature type="compositionally biased region" description="Acidic residues" evidence="2">
    <location>
        <begin position="29"/>
        <end position="44"/>
    </location>
</feature>
<evidence type="ECO:0000259" key="3">
    <source>
        <dbReference type="PROSITE" id="PS50035"/>
    </source>
</evidence>
<evidence type="ECO:0000256" key="1">
    <source>
        <dbReference type="ARBA" id="ARBA00008664"/>
    </source>
</evidence>
<feature type="domain" description="PLD phosphodiesterase" evidence="3">
    <location>
        <begin position="591"/>
        <end position="618"/>
    </location>
</feature>
<evidence type="ECO:0000313" key="4">
    <source>
        <dbReference type="EMBL" id="KAJ8394067.1"/>
    </source>
</evidence>
<feature type="region of interest" description="Disordered" evidence="2">
    <location>
        <begin position="245"/>
        <end position="356"/>
    </location>
</feature>
<dbReference type="PROSITE" id="PS50035">
    <property type="entry name" value="PLD"/>
    <property type="match status" value="2"/>
</dbReference>
<feature type="region of interest" description="Disordered" evidence="2">
    <location>
        <begin position="386"/>
        <end position="405"/>
    </location>
</feature>
<dbReference type="Proteomes" id="UP001221898">
    <property type="component" value="Unassembled WGS sequence"/>
</dbReference>
<feature type="domain" description="PLD phosphodiesterase" evidence="3">
    <location>
        <begin position="807"/>
        <end position="833"/>
    </location>
</feature>
<dbReference type="PANTHER" id="PTHR10185:SF26">
    <property type="entry name" value="PHOSPHOLIPASE D FAMILY, MEMBER 7"/>
    <property type="match status" value="1"/>
</dbReference>
<feature type="compositionally biased region" description="Basic residues" evidence="2">
    <location>
        <begin position="1"/>
        <end position="18"/>
    </location>
</feature>
<keyword evidence="5" id="KW-1185">Reference proteome</keyword>
<dbReference type="InterPro" id="IPR001736">
    <property type="entry name" value="PLipase_D/transphosphatidylase"/>
</dbReference>
<dbReference type="Pfam" id="PF13918">
    <property type="entry name" value="PLDc_3"/>
    <property type="match status" value="1"/>
</dbReference>
<gene>
    <name evidence="4" type="ORF">AAFF_G00054110</name>
</gene>
<feature type="region of interest" description="Disordered" evidence="2">
    <location>
        <begin position="1"/>
        <end position="166"/>
    </location>
</feature>
<protein>
    <recommendedName>
        <fullName evidence="3">PLD phosphodiesterase domain-containing protein</fullName>
    </recommendedName>
</protein>
<dbReference type="PANTHER" id="PTHR10185">
    <property type="entry name" value="PHOSPHOLIPASE D - RELATED"/>
    <property type="match status" value="1"/>
</dbReference>
<dbReference type="GO" id="GO:0003824">
    <property type="term" value="F:catalytic activity"/>
    <property type="evidence" value="ECO:0007669"/>
    <property type="project" value="InterPro"/>
</dbReference>
<evidence type="ECO:0000256" key="2">
    <source>
        <dbReference type="SAM" id="MobiDB-lite"/>
    </source>
</evidence>
<name>A0AAD7S164_9TELE</name>